<dbReference type="KEGG" id="sata:C5746_28685"/>
<dbReference type="Proteomes" id="UP000252698">
    <property type="component" value="Chromosome"/>
</dbReference>
<reference evidence="1 2" key="1">
    <citation type="journal article" date="2018" name="Front. Microbiol.">
        <title>Genome Sequencing of Streptomyces atratus SCSIOZH16 and Activation Production of Nocardamine via Metabolic Engineering.</title>
        <authorList>
            <person name="Li Y."/>
            <person name="Zhang C."/>
            <person name="Liu C."/>
            <person name="Ju J."/>
            <person name="Ma J."/>
        </authorList>
    </citation>
    <scope>NUCLEOTIDE SEQUENCE [LARGE SCALE GENOMIC DNA]</scope>
    <source>
        <strain evidence="1 2">SCSIO_ZH16</strain>
    </source>
</reference>
<sequence>MRATAMSSLLRGAFFALVEDSHSGHFFVPDDPFRAAGGDAGLIGREAFESSGGEVRVSGLFDDLDRLDLGAHVRRWSASEIRAAEGDASQWMAAAQQFAARLQAADGVGMSDEQWRAASRAWTALLAAAERSTGAQSNEWLMRDLWLRASLLKSVGPRLDMPLLDEGPVLERALNAMPMTSEAAAELVPGWRDLEREQILELRTTRRLLAPAGLVQSLFVDHPRRGEYEVWRELAERLP</sequence>
<protein>
    <submittedName>
        <fullName evidence="1">Uncharacterized protein</fullName>
    </submittedName>
</protein>
<dbReference type="EMBL" id="CP027306">
    <property type="protein sequence ID" value="AXE80267.1"/>
    <property type="molecule type" value="Genomic_DNA"/>
</dbReference>
<accession>A0A2Z5JIQ9</accession>
<gene>
    <name evidence="1" type="ORF">C5746_28685</name>
</gene>
<evidence type="ECO:0000313" key="1">
    <source>
        <dbReference type="EMBL" id="AXE80267.1"/>
    </source>
</evidence>
<proteinExistence type="predicted"/>
<name>A0A2Z5JIQ9_STRAR</name>
<organism evidence="1 2">
    <name type="scientific">Streptomyces atratus</name>
    <dbReference type="NCBI Taxonomy" id="1893"/>
    <lineage>
        <taxon>Bacteria</taxon>
        <taxon>Bacillati</taxon>
        <taxon>Actinomycetota</taxon>
        <taxon>Actinomycetes</taxon>
        <taxon>Kitasatosporales</taxon>
        <taxon>Streptomycetaceae</taxon>
        <taxon>Streptomyces</taxon>
    </lineage>
</organism>
<dbReference type="AlphaFoldDB" id="A0A2Z5JIQ9"/>
<evidence type="ECO:0000313" key="2">
    <source>
        <dbReference type="Proteomes" id="UP000252698"/>
    </source>
</evidence>